<sequence>MNRLACLRSSILLIALSFAFSILLTACDDTTPSPSKNETSISSTAPDQQQDPETKMREIAWNSLNTRQQGDVQGNWQEAKVKRVEGSSIWYGIAMDNQNAEMPDDIVLVTFNTLQDSMLGPLVIYIDAETEQRIGVGVRE</sequence>
<keyword evidence="2" id="KW-1185">Reference proteome</keyword>
<organism evidence="1 2">
    <name type="scientific">Saccharibacillus sacchari</name>
    <dbReference type="NCBI Taxonomy" id="456493"/>
    <lineage>
        <taxon>Bacteria</taxon>
        <taxon>Bacillati</taxon>
        <taxon>Bacillota</taxon>
        <taxon>Bacilli</taxon>
        <taxon>Bacillales</taxon>
        <taxon>Paenibacillaceae</taxon>
        <taxon>Saccharibacillus</taxon>
    </lineage>
</organism>
<accession>A0ACC6PCH2</accession>
<proteinExistence type="predicted"/>
<gene>
    <name evidence="1" type="ORF">WKI47_11340</name>
</gene>
<name>A0ACC6PCH2_9BACL</name>
<evidence type="ECO:0000313" key="1">
    <source>
        <dbReference type="EMBL" id="MEJ8304488.1"/>
    </source>
</evidence>
<protein>
    <submittedName>
        <fullName evidence="1">Uncharacterized protein</fullName>
    </submittedName>
</protein>
<reference evidence="1" key="1">
    <citation type="submission" date="2024-03" db="EMBL/GenBank/DDBJ databases">
        <title>Whole genome sequecning of epiphytes from Marcgravia umbellata leaves.</title>
        <authorList>
            <person name="Kumar G."/>
            <person name="Savka M.A."/>
        </authorList>
    </citation>
    <scope>NUCLEOTIDE SEQUENCE</scope>
    <source>
        <strain evidence="1">RIT_BL5</strain>
    </source>
</reference>
<dbReference type="Proteomes" id="UP001380953">
    <property type="component" value="Unassembled WGS sequence"/>
</dbReference>
<dbReference type="EMBL" id="JBBKAR010000033">
    <property type="protein sequence ID" value="MEJ8304488.1"/>
    <property type="molecule type" value="Genomic_DNA"/>
</dbReference>
<evidence type="ECO:0000313" key="2">
    <source>
        <dbReference type="Proteomes" id="UP001380953"/>
    </source>
</evidence>
<comment type="caution">
    <text evidence="1">The sequence shown here is derived from an EMBL/GenBank/DDBJ whole genome shotgun (WGS) entry which is preliminary data.</text>
</comment>